<dbReference type="EMBL" id="JH159158">
    <property type="protein sequence ID" value="EGZ11251.1"/>
    <property type="molecule type" value="Genomic_DNA"/>
</dbReference>
<dbReference type="STRING" id="1094619.G4ZZV4"/>
<dbReference type="InterPro" id="IPR032048">
    <property type="entry name" value="TGase_elicitor"/>
</dbReference>
<dbReference type="AlphaFoldDB" id="G4ZZV4"/>
<accession>G4ZZV4</accession>
<dbReference type="Proteomes" id="UP000002640">
    <property type="component" value="Unassembled WGS sequence"/>
</dbReference>
<protein>
    <submittedName>
        <fullName evidence="1">Uncharacterized protein</fullName>
    </submittedName>
</protein>
<dbReference type="RefSeq" id="XP_009533996.1">
    <property type="nucleotide sequence ID" value="XM_009535701.1"/>
</dbReference>
<gene>
    <name evidence="1" type="ORF">PHYSODRAFT_261510</name>
</gene>
<dbReference type="KEGG" id="psoj:PHYSODRAFT_261510"/>
<dbReference type="InParanoid" id="G4ZZV4"/>
<evidence type="ECO:0000313" key="1">
    <source>
        <dbReference type="EMBL" id="EGZ11251.1"/>
    </source>
</evidence>
<evidence type="ECO:0000313" key="2">
    <source>
        <dbReference type="Proteomes" id="UP000002640"/>
    </source>
</evidence>
<organism evidence="1 2">
    <name type="scientific">Phytophthora sojae (strain P6497)</name>
    <name type="common">Soybean stem and root rot agent</name>
    <name type="synonym">Phytophthora megasperma f. sp. glycines</name>
    <dbReference type="NCBI Taxonomy" id="1094619"/>
    <lineage>
        <taxon>Eukaryota</taxon>
        <taxon>Sar</taxon>
        <taxon>Stramenopiles</taxon>
        <taxon>Oomycota</taxon>
        <taxon>Peronosporomycetes</taxon>
        <taxon>Peronosporales</taxon>
        <taxon>Peronosporaceae</taxon>
        <taxon>Phytophthora</taxon>
    </lineage>
</organism>
<dbReference type="OMA" id="WINETEA"/>
<reference evidence="1 2" key="1">
    <citation type="journal article" date="2006" name="Science">
        <title>Phytophthora genome sequences uncover evolutionary origins and mechanisms of pathogenesis.</title>
        <authorList>
            <person name="Tyler B.M."/>
            <person name="Tripathy S."/>
            <person name="Zhang X."/>
            <person name="Dehal P."/>
            <person name="Jiang R.H."/>
            <person name="Aerts A."/>
            <person name="Arredondo F.D."/>
            <person name="Baxter L."/>
            <person name="Bensasson D."/>
            <person name="Beynon J.L."/>
            <person name="Chapman J."/>
            <person name="Damasceno C.M."/>
            <person name="Dorrance A.E."/>
            <person name="Dou D."/>
            <person name="Dickerman A.W."/>
            <person name="Dubchak I.L."/>
            <person name="Garbelotto M."/>
            <person name="Gijzen M."/>
            <person name="Gordon S.G."/>
            <person name="Govers F."/>
            <person name="Grunwald N.J."/>
            <person name="Huang W."/>
            <person name="Ivors K.L."/>
            <person name="Jones R.W."/>
            <person name="Kamoun S."/>
            <person name="Krampis K."/>
            <person name="Lamour K.H."/>
            <person name="Lee M.K."/>
            <person name="McDonald W.H."/>
            <person name="Medina M."/>
            <person name="Meijer H.J."/>
            <person name="Nordberg E.K."/>
            <person name="Maclean D.J."/>
            <person name="Ospina-Giraldo M.D."/>
            <person name="Morris P.F."/>
            <person name="Phuntumart V."/>
            <person name="Putnam N.H."/>
            <person name="Rash S."/>
            <person name="Rose J.K."/>
            <person name="Sakihama Y."/>
            <person name="Salamov A.A."/>
            <person name="Savidor A."/>
            <person name="Scheuring C.F."/>
            <person name="Smith B.M."/>
            <person name="Sobral B.W."/>
            <person name="Terry A."/>
            <person name="Torto-Alalibo T.A."/>
            <person name="Win J."/>
            <person name="Xu Z."/>
            <person name="Zhang H."/>
            <person name="Grigoriev I.V."/>
            <person name="Rokhsar D.S."/>
            <person name="Boore J.L."/>
        </authorList>
    </citation>
    <scope>NUCLEOTIDE SEQUENCE [LARGE SCALE GENOMIC DNA]</scope>
    <source>
        <strain evidence="1 2">P6497</strain>
    </source>
</reference>
<dbReference type="GO" id="GO:0016755">
    <property type="term" value="F:aminoacyltransferase activity"/>
    <property type="evidence" value="ECO:0007669"/>
    <property type="project" value="InterPro"/>
</dbReference>
<dbReference type="Pfam" id="PF16683">
    <property type="entry name" value="TGase_elicitor"/>
    <property type="match status" value="1"/>
</dbReference>
<sequence>MSEKTPSKKAYEDARNCTHRKLEGASDDGIVTLEKYFGTAMERKLKNHHCGVQSVSVGGLELASLPRRHQLRVEPKPAKRSREVCKGLRPRRGHVHGQCVGSEWDQPLASPSEMYLDRRVSRPKGGAKRGSETAGYCIPTWHGISHAWAPAAILEQEPKCPVTVNNVTFQPKDIKRLLTDVYYGAKSSTVFAGSRYNGNNDSTDQYGRHTDYSYRDLNPGFFHIAATNLLGLLNTTFFVDTDAGYEVHNRPVVGFKVYEQTAMSPQKAANAFYGLETYPWNANVTNIVYVKSRLSWINETEADGGLVASGANEKLTVGAYYDYLLELDESEEIIGGEWLYGSNGNHPDFLWFLQGKPPADTVTKIGLSYANVAKLLEKSVSC</sequence>
<name>G4ZZV4_PHYSP</name>
<dbReference type="GeneID" id="20639288"/>
<dbReference type="SMR" id="G4ZZV4"/>
<keyword evidence="2" id="KW-1185">Reference proteome</keyword>
<proteinExistence type="predicted"/>